<keyword evidence="3" id="KW-1003">Cell membrane</keyword>
<feature type="transmembrane region" description="Helical" evidence="22">
    <location>
        <begin position="209"/>
        <end position="226"/>
    </location>
</feature>
<keyword evidence="7 22" id="KW-0812">Transmembrane</keyword>
<evidence type="ECO:0000256" key="1">
    <source>
        <dbReference type="ARBA" id="ARBA00004651"/>
    </source>
</evidence>
<feature type="transmembrane region" description="Helical" evidence="22">
    <location>
        <begin position="364"/>
        <end position="384"/>
    </location>
</feature>
<dbReference type="PROSITE" id="PS00428">
    <property type="entry name" value="FTSW_RODA_SPOVE"/>
    <property type="match status" value="1"/>
</dbReference>
<dbReference type="InterPro" id="IPR018365">
    <property type="entry name" value="Cell_cycle_FtsW-rel_CS"/>
</dbReference>
<keyword evidence="8" id="KW-0133">Cell shape</keyword>
<reference evidence="24" key="1">
    <citation type="journal article" date="2019" name="Int. J. Syst. Evol. Microbiol.">
        <title>The Global Catalogue of Microorganisms (GCM) 10K type strain sequencing project: providing services to taxonomists for standard genome sequencing and annotation.</title>
        <authorList>
            <consortium name="The Broad Institute Genomics Platform"/>
            <consortium name="The Broad Institute Genome Sequencing Center for Infectious Disease"/>
            <person name="Wu L."/>
            <person name="Ma J."/>
        </authorList>
    </citation>
    <scope>NUCLEOTIDE SEQUENCE [LARGE SCALE GENOMIC DNA]</scope>
    <source>
        <strain evidence="24">CCUG 58127</strain>
    </source>
</reference>
<evidence type="ECO:0000313" key="24">
    <source>
        <dbReference type="Proteomes" id="UP001596298"/>
    </source>
</evidence>
<keyword evidence="5" id="KW-0328">Glycosyltransferase</keyword>
<feature type="transmembrane region" description="Helical" evidence="22">
    <location>
        <begin position="73"/>
        <end position="89"/>
    </location>
</feature>
<evidence type="ECO:0000256" key="22">
    <source>
        <dbReference type="SAM" id="Phobius"/>
    </source>
</evidence>
<evidence type="ECO:0000256" key="14">
    <source>
        <dbReference type="ARBA" id="ARBA00032370"/>
    </source>
</evidence>
<comment type="subcellular location">
    <subcellularLocation>
        <location evidence="1">Cell membrane</location>
        <topology evidence="1">Multi-pass membrane protein</topology>
    </subcellularLocation>
</comment>
<protein>
    <recommendedName>
        <fullName evidence="17">Probable peptidoglycan glycosyltransferase FtsW</fullName>
        <ecNumber evidence="19">2.4.99.28</ecNumber>
    </recommendedName>
    <alternativeName>
        <fullName evidence="18">Cell division protein FtsW</fullName>
    </alternativeName>
    <alternativeName>
        <fullName evidence="15">Cell wall polymerase</fullName>
    </alternativeName>
    <alternativeName>
        <fullName evidence="14">Peptidoglycan polymerase</fullName>
    </alternativeName>
</protein>
<dbReference type="NCBIfam" id="TIGR02614">
    <property type="entry name" value="ftsW"/>
    <property type="match status" value="1"/>
</dbReference>
<sequence length="413" mass="43784">MSSTSSTDSPFDLSRFQPKALMKRLESPVAPYYLLLGSTGMLLLFGLVMVLSASSVTSYAASGSSYTVFKNQAMFAAIGVVVAVIASRVPVRVWKWLALPAFFGAVLLQMAVFSPIGRTVQGNRNWIGVGGFSVQPSEAGKIAIILVAAMVLTRKRKVLAEWRHVVIPLFPMAALLLGLVLLGHDLGTTMVLASIVGAVLFVAGVRLRLFVFIGAFVAAVVGAFVATNSNRTGRLDAWLGTCINASTQGCYQKVHGLYAMADGGWWGVGLGASREKWSWLPEAHNDFIFAIIGEELGLPGTLAVVALYVALGYACYRLIVTSKDFFVRLATAGVMAWILVQAMINIGSVTGLLPIIGVPLPLVSSGGSALVTTLLALGILISFARNEPTCKSALAARPNAVKRTLAVLPLGRR</sequence>
<evidence type="ECO:0000256" key="2">
    <source>
        <dbReference type="ARBA" id="ARBA00004752"/>
    </source>
</evidence>
<evidence type="ECO:0000256" key="5">
    <source>
        <dbReference type="ARBA" id="ARBA00022676"/>
    </source>
</evidence>
<comment type="catalytic activity">
    <reaction evidence="20">
        <text>[GlcNAc-(1-&gt;4)-Mur2Ac(oyl-L-Ala-gamma-D-Glu-L-Lys-D-Ala-D-Ala)](n)-di-trans,octa-cis-undecaprenyl diphosphate + beta-D-GlcNAc-(1-&gt;4)-Mur2Ac(oyl-L-Ala-gamma-D-Glu-L-Lys-D-Ala-D-Ala)-di-trans,octa-cis-undecaprenyl diphosphate = [GlcNAc-(1-&gt;4)-Mur2Ac(oyl-L-Ala-gamma-D-Glu-L-Lys-D-Ala-D-Ala)](n+1)-di-trans,octa-cis-undecaprenyl diphosphate + di-trans,octa-cis-undecaprenyl diphosphate + H(+)</text>
        <dbReference type="Rhea" id="RHEA:23708"/>
        <dbReference type="Rhea" id="RHEA-COMP:9602"/>
        <dbReference type="Rhea" id="RHEA-COMP:9603"/>
        <dbReference type="ChEBI" id="CHEBI:15378"/>
        <dbReference type="ChEBI" id="CHEBI:58405"/>
        <dbReference type="ChEBI" id="CHEBI:60033"/>
        <dbReference type="ChEBI" id="CHEBI:78435"/>
        <dbReference type="EC" id="2.4.99.28"/>
    </reaction>
</comment>
<evidence type="ECO:0000256" key="15">
    <source>
        <dbReference type="ARBA" id="ARBA00033270"/>
    </source>
</evidence>
<keyword evidence="6" id="KW-0808">Transferase</keyword>
<gene>
    <name evidence="23" type="primary">ftsW</name>
    <name evidence="23" type="ORF">ACFQDH_12965</name>
</gene>
<organism evidence="23 24">
    <name type="scientific">Flexivirga alba</name>
    <dbReference type="NCBI Taxonomy" id="702742"/>
    <lineage>
        <taxon>Bacteria</taxon>
        <taxon>Bacillati</taxon>
        <taxon>Actinomycetota</taxon>
        <taxon>Actinomycetes</taxon>
        <taxon>Micrococcales</taxon>
        <taxon>Dermacoccaceae</taxon>
        <taxon>Flexivirga</taxon>
    </lineage>
</organism>
<evidence type="ECO:0000256" key="20">
    <source>
        <dbReference type="ARBA" id="ARBA00049902"/>
    </source>
</evidence>
<evidence type="ECO:0000256" key="17">
    <source>
        <dbReference type="ARBA" id="ARBA00041185"/>
    </source>
</evidence>
<keyword evidence="11 22" id="KW-0472">Membrane</keyword>
<dbReference type="InterPro" id="IPR001182">
    <property type="entry name" value="FtsW/RodA"/>
</dbReference>
<feature type="transmembrane region" description="Helical" evidence="22">
    <location>
        <begin position="165"/>
        <end position="182"/>
    </location>
</feature>
<keyword evidence="10 22" id="KW-1133">Transmembrane helix</keyword>
<evidence type="ECO:0000256" key="18">
    <source>
        <dbReference type="ARBA" id="ARBA00041418"/>
    </source>
</evidence>
<keyword evidence="9" id="KW-0573">Peptidoglycan synthesis</keyword>
<evidence type="ECO:0000256" key="3">
    <source>
        <dbReference type="ARBA" id="ARBA00022475"/>
    </source>
</evidence>
<feature type="transmembrane region" description="Helical" evidence="22">
    <location>
        <begin position="32"/>
        <end position="53"/>
    </location>
</feature>
<dbReference type="EMBL" id="JBHSWH010000001">
    <property type="protein sequence ID" value="MFC6706143.1"/>
    <property type="molecule type" value="Genomic_DNA"/>
</dbReference>
<proteinExistence type="inferred from homology"/>
<comment type="caution">
    <text evidence="23">The sequence shown here is derived from an EMBL/GenBank/DDBJ whole genome shotgun (WGS) entry which is preliminary data.</text>
</comment>
<evidence type="ECO:0000256" key="11">
    <source>
        <dbReference type="ARBA" id="ARBA00023136"/>
    </source>
</evidence>
<keyword evidence="12" id="KW-0131">Cell cycle</keyword>
<comment type="pathway">
    <text evidence="2">Cell wall biogenesis; peptidoglycan biosynthesis.</text>
</comment>
<dbReference type="Proteomes" id="UP001596298">
    <property type="component" value="Unassembled WGS sequence"/>
</dbReference>
<dbReference type="PANTHER" id="PTHR30474:SF2">
    <property type="entry name" value="PEPTIDOGLYCAN GLYCOSYLTRANSFERASE FTSW-RELATED"/>
    <property type="match status" value="1"/>
</dbReference>
<evidence type="ECO:0000313" key="23">
    <source>
        <dbReference type="EMBL" id="MFC6706143.1"/>
    </source>
</evidence>
<keyword evidence="13" id="KW-0961">Cell wall biogenesis/degradation</keyword>
<evidence type="ECO:0000256" key="13">
    <source>
        <dbReference type="ARBA" id="ARBA00023316"/>
    </source>
</evidence>
<evidence type="ECO:0000256" key="4">
    <source>
        <dbReference type="ARBA" id="ARBA00022618"/>
    </source>
</evidence>
<dbReference type="InterPro" id="IPR013437">
    <property type="entry name" value="FtsW"/>
</dbReference>
<evidence type="ECO:0000256" key="12">
    <source>
        <dbReference type="ARBA" id="ARBA00023306"/>
    </source>
</evidence>
<feature type="transmembrane region" description="Helical" evidence="22">
    <location>
        <begin position="96"/>
        <end position="116"/>
    </location>
</feature>
<feature type="transmembrane region" description="Helical" evidence="22">
    <location>
        <begin position="188"/>
        <end position="204"/>
    </location>
</feature>
<dbReference type="RefSeq" id="WP_382401912.1">
    <property type="nucleotide sequence ID" value="NZ_JBHSWH010000001.1"/>
</dbReference>
<evidence type="ECO:0000256" key="16">
    <source>
        <dbReference type="ARBA" id="ARBA00038053"/>
    </source>
</evidence>
<evidence type="ECO:0000256" key="21">
    <source>
        <dbReference type="ARBA" id="ARBA00049966"/>
    </source>
</evidence>
<dbReference type="Pfam" id="PF01098">
    <property type="entry name" value="FTSW_RODA_SPOVE"/>
    <property type="match status" value="1"/>
</dbReference>
<name>A0ABW2AH23_9MICO</name>
<evidence type="ECO:0000256" key="9">
    <source>
        <dbReference type="ARBA" id="ARBA00022984"/>
    </source>
</evidence>
<evidence type="ECO:0000256" key="10">
    <source>
        <dbReference type="ARBA" id="ARBA00022989"/>
    </source>
</evidence>
<evidence type="ECO:0000256" key="19">
    <source>
        <dbReference type="ARBA" id="ARBA00044770"/>
    </source>
</evidence>
<keyword evidence="24" id="KW-1185">Reference proteome</keyword>
<evidence type="ECO:0000256" key="7">
    <source>
        <dbReference type="ARBA" id="ARBA00022692"/>
    </source>
</evidence>
<keyword evidence="4" id="KW-0132">Cell division</keyword>
<comment type="similarity">
    <text evidence="16">Belongs to the SEDS family. FtsW subfamily.</text>
</comment>
<dbReference type="EC" id="2.4.99.28" evidence="19"/>
<dbReference type="PANTHER" id="PTHR30474">
    <property type="entry name" value="CELL CYCLE PROTEIN"/>
    <property type="match status" value="1"/>
</dbReference>
<evidence type="ECO:0000256" key="8">
    <source>
        <dbReference type="ARBA" id="ARBA00022960"/>
    </source>
</evidence>
<evidence type="ECO:0000256" key="6">
    <source>
        <dbReference type="ARBA" id="ARBA00022679"/>
    </source>
</evidence>
<feature type="transmembrane region" description="Helical" evidence="22">
    <location>
        <begin position="287"/>
        <end position="313"/>
    </location>
</feature>
<comment type="function">
    <text evidence="21">Peptidoglycan polymerase that is essential for cell division.</text>
</comment>
<feature type="transmembrane region" description="Helical" evidence="22">
    <location>
        <begin position="325"/>
        <end position="344"/>
    </location>
</feature>
<accession>A0ABW2AH23</accession>